<feature type="signal peptide" evidence="1">
    <location>
        <begin position="1"/>
        <end position="24"/>
    </location>
</feature>
<name>A0A9X8UHI6_9FIRM</name>
<feature type="chain" id="PRO_5040966261" description="GLUG domain-containing protein" evidence="1">
    <location>
        <begin position="25"/>
        <end position="444"/>
    </location>
</feature>
<organism evidence="2 3">
    <name type="scientific">Harryflintia acetispora</name>
    <dbReference type="NCBI Taxonomy" id="1849041"/>
    <lineage>
        <taxon>Bacteria</taxon>
        <taxon>Bacillati</taxon>
        <taxon>Bacillota</taxon>
        <taxon>Clostridia</taxon>
        <taxon>Eubacteriales</taxon>
        <taxon>Oscillospiraceae</taxon>
        <taxon>Harryflintia</taxon>
    </lineage>
</organism>
<evidence type="ECO:0000313" key="2">
    <source>
        <dbReference type="EMBL" id="TCL41885.1"/>
    </source>
</evidence>
<comment type="caution">
    <text evidence="2">The sequence shown here is derived from an EMBL/GenBank/DDBJ whole genome shotgun (WGS) entry which is preliminary data.</text>
</comment>
<dbReference type="Proteomes" id="UP000294682">
    <property type="component" value="Unassembled WGS sequence"/>
</dbReference>
<evidence type="ECO:0008006" key="4">
    <source>
        <dbReference type="Google" id="ProtNLM"/>
    </source>
</evidence>
<proteinExistence type="predicted"/>
<dbReference type="EMBL" id="SLUK01000012">
    <property type="protein sequence ID" value="TCL41885.1"/>
    <property type="molecule type" value="Genomic_DNA"/>
</dbReference>
<reference evidence="2 3" key="1">
    <citation type="submission" date="2019-03" db="EMBL/GenBank/DDBJ databases">
        <title>Genomic Encyclopedia of Type Strains, Phase IV (KMG-IV): sequencing the most valuable type-strain genomes for metagenomic binning, comparative biology and taxonomic classification.</title>
        <authorList>
            <person name="Goeker M."/>
        </authorList>
    </citation>
    <scope>NUCLEOTIDE SEQUENCE [LARGE SCALE GENOMIC DNA]</scope>
    <source>
        <strain evidence="2 3">DSM 100433</strain>
    </source>
</reference>
<keyword evidence="3" id="KW-1185">Reference proteome</keyword>
<keyword evidence="1" id="KW-0732">Signal</keyword>
<dbReference type="AlphaFoldDB" id="A0A9X8UHI6"/>
<dbReference type="Gene3D" id="2.160.20.110">
    <property type="match status" value="1"/>
</dbReference>
<gene>
    <name evidence="2" type="ORF">EDD78_11255</name>
</gene>
<evidence type="ECO:0000256" key="1">
    <source>
        <dbReference type="SAM" id="SignalP"/>
    </source>
</evidence>
<protein>
    <recommendedName>
        <fullName evidence="4">GLUG domain-containing protein</fullName>
    </recommendedName>
</protein>
<sequence length="444" mass="47355">MKKKWKIAMLAAALTLLLASGAGAAQEEGVSVQVRDGYSCAYGIDVPFTRSPRTREYTFTVYPGETAYGEPEVTADVTIEPAGTSTVHLPLRYDPVAPSSWTLTVAAHVEEQRTGLDREASFTKTFTTRPTCGCAVGTKGAFYAGDGSGGSPFRVATPDQLNHVRVHNERCYRQIADLDFAGWGDFAPIWPNAALSANHAVAYGGFIGTYDGGGHILKNLHVVSAPLGPVYSLPDYDGYTTSLFVGRDMKLYNLGMDASCTVVSKEVYIGSLVSSPGMMDSVVEIERCYSAAALTVPEGYTNYAGGVVGLVTGRVLMKDCFFAGSLYSPKRCSGLMDQVHDGTSSLSDSYNIGSIVGSAASRDGLWSYAYDHTVPTAASFSVSTWPTVHGTNLALSGFSAPGTFSAWDFDSVWRMGEVTRRTSAGGTETVQAPVLRVFDHPLDS</sequence>
<dbReference type="RefSeq" id="WP_132085110.1">
    <property type="nucleotide sequence ID" value="NZ_SLUK01000012.1"/>
</dbReference>
<accession>A0A9X8UHI6</accession>
<evidence type="ECO:0000313" key="3">
    <source>
        <dbReference type="Proteomes" id="UP000294682"/>
    </source>
</evidence>